<keyword evidence="3" id="KW-1185">Reference proteome</keyword>
<dbReference type="InterPro" id="IPR047798">
    <property type="entry name" value="BPSS1780-like"/>
</dbReference>
<organism evidence="2 3">
    <name type="scientific">Janthinobacterium agaricidamnosum NBRC 102515 = DSM 9628</name>
    <dbReference type="NCBI Taxonomy" id="1349767"/>
    <lineage>
        <taxon>Bacteria</taxon>
        <taxon>Pseudomonadati</taxon>
        <taxon>Pseudomonadota</taxon>
        <taxon>Betaproteobacteria</taxon>
        <taxon>Burkholderiales</taxon>
        <taxon>Oxalobacteraceae</taxon>
        <taxon>Janthinobacterium</taxon>
    </lineage>
</organism>
<feature type="transmembrane region" description="Helical" evidence="1">
    <location>
        <begin position="222"/>
        <end position="242"/>
    </location>
</feature>
<feature type="transmembrane region" description="Helical" evidence="1">
    <location>
        <begin position="50"/>
        <end position="70"/>
    </location>
</feature>
<dbReference type="EMBL" id="HG322949">
    <property type="protein sequence ID" value="CDG85175.1"/>
    <property type="molecule type" value="Genomic_DNA"/>
</dbReference>
<dbReference type="HOGENOM" id="CLU_072075_2_0_4"/>
<evidence type="ECO:0000313" key="2">
    <source>
        <dbReference type="EMBL" id="CDG85175.1"/>
    </source>
</evidence>
<dbReference type="KEGG" id="jag:GJA_4568"/>
<dbReference type="eggNOG" id="COG5473">
    <property type="taxonomic scope" value="Bacteria"/>
</dbReference>
<keyword evidence="1" id="KW-1133">Transmembrane helix</keyword>
<gene>
    <name evidence="2" type="ORF">GJA_4568</name>
</gene>
<dbReference type="NCBIfam" id="NF041043">
    <property type="entry name" value="BPSS1780_fam"/>
    <property type="match status" value="1"/>
</dbReference>
<dbReference type="RefSeq" id="WP_038496243.1">
    <property type="nucleotide sequence ID" value="NZ_BCTH01000022.1"/>
</dbReference>
<sequence length="262" mass="28482">MEKLPAVSGWLWVKQGFGLFCKQPGGLTTLFLGYMLCMLAVNFIPVLGQLLTVILVPVFSVAFLQGCLTIEQGKRILPNLLASGFRKPAVSVLLGLGGLYIAMFLFAIGVSALIDGGVLWQFVTGQINPDNATDIIRGSNMGMALLVMIALYIPAVMGFCFAAPLIYWKQLSLGKALFFSFFAVWRSKTAFLVFAAVWLGISVTTSQLLFGIVGRTQMAMQLMMPVSMILTVIMHCSFYASYRHIFGAPQATPVSLDKTPTA</sequence>
<name>W0VC13_9BURK</name>
<feature type="transmembrane region" description="Helical" evidence="1">
    <location>
        <begin position="189"/>
        <end position="210"/>
    </location>
</feature>
<feature type="transmembrane region" description="Helical" evidence="1">
    <location>
        <begin position="90"/>
        <end position="123"/>
    </location>
</feature>
<keyword evidence="1" id="KW-0812">Transmembrane</keyword>
<dbReference type="AlphaFoldDB" id="W0VC13"/>
<protein>
    <submittedName>
        <fullName evidence="2">Putative membrane protein</fullName>
    </submittedName>
</protein>
<evidence type="ECO:0000256" key="1">
    <source>
        <dbReference type="SAM" id="Phobius"/>
    </source>
</evidence>
<dbReference type="STRING" id="1349767.GJA_4568"/>
<dbReference type="Proteomes" id="UP000027604">
    <property type="component" value="Chromosome I"/>
</dbReference>
<dbReference type="PATRIC" id="fig|1349767.4.peg.1204"/>
<proteinExistence type="predicted"/>
<accession>W0VC13</accession>
<reference evidence="2 3" key="1">
    <citation type="journal article" date="2015" name="Genome Announc.">
        <title>Genome Sequence of Mushroom Soft-Rot Pathogen Janthinobacterium agaricidamnosum.</title>
        <authorList>
            <person name="Graupner K."/>
            <person name="Lackner G."/>
            <person name="Hertweck C."/>
        </authorList>
    </citation>
    <scope>NUCLEOTIDE SEQUENCE [LARGE SCALE GENOMIC DNA]</scope>
    <source>
        <strain evidence="3">NBRC 102515 / DSM 9628</strain>
    </source>
</reference>
<feature type="transmembrane region" description="Helical" evidence="1">
    <location>
        <begin position="143"/>
        <end position="168"/>
    </location>
</feature>
<evidence type="ECO:0000313" key="3">
    <source>
        <dbReference type="Proteomes" id="UP000027604"/>
    </source>
</evidence>
<dbReference type="OrthoDB" id="5298483at2"/>
<keyword evidence="1" id="KW-0472">Membrane</keyword>
<feature type="transmembrane region" description="Helical" evidence="1">
    <location>
        <begin position="24"/>
        <end position="44"/>
    </location>
</feature>